<reference evidence="2" key="1">
    <citation type="journal article" date="2023" name="Hortic. Res.">
        <title>A chromosome-level phased genome enabling allele-level studies in sweet orange: a case study on citrus Huanglongbing tolerance.</title>
        <authorList>
            <person name="Wu B."/>
            <person name="Yu Q."/>
            <person name="Deng Z."/>
            <person name="Duan Y."/>
            <person name="Luo F."/>
            <person name="Gmitter F. Jr."/>
        </authorList>
    </citation>
    <scope>NUCLEOTIDE SEQUENCE [LARGE SCALE GENOMIC DNA]</scope>
    <source>
        <strain evidence="2">cv. Valencia</strain>
    </source>
</reference>
<organism evidence="1 2">
    <name type="scientific">Citrus sinensis</name>
    <name type="common">Sweet orange</name>
    <name type="synonym">Citrus aurantium var. sinensis</name>
    <dbReference type="NCBI Taxonomy" id="2711"/>
    <lineage>
        <taxon>Eukaryota</taxon>
        <taxon>Viridiplantae</taxon>
        <taxon>Streptophyta</taxon>
        <taxon>Embryophyta</taxon>
        <taxon>Tracheophyta</taxon>
        <taxon>Spermatophyta</taxon>
        <taxon>Magnoliopsida</taxon>
        <taxon>eudicotyledons</taxon>
        <taxon>Gunneridae</taxon>
        <taxon>Pentapetalae</taxon>
        <taxon>rosids</taxon>
        <taxon>malvids</taxon>
        <taxon>Sapindales</taxon>
        <taxon>Rutaceae</taxon>
        <taxon>Aurantioideae</taxon>
        <taxon>Citrus</taxon>
    </lineage>
</organism>
<dbReference type="Proteomes" id="UP000829398">
    <property type="component" value="Chromosome 8"/>
</dbReference>
<evidence type="ECO:0000313" key="1">
    <source>
        <dbReference type="EMBL" id="KAH9697176.1"/>
    </source>
</evidence>
<comment type="caution">
    <text evidence="1">The sequence shown here is derived from an EMBL/GenBank/DDBJ whole genome shotgun (WGS) entry which is preliminary data.</text>
</comment>
<keyword evidence="2" id="KW-1185">Reference proteome</keyword>
<proteinExistence type="predicted"/>
<evidence type="ECO:0000313" key="2">
    <source>
        <dbReference type="Proteomes" id="UP000829398"/>
    </source>
</evidence>
<protein>
    <submittedName>
        <fullName evidence="1">Protein EXECUTER 1</fullName>
    </submittedName>
</protein>
<dbReference type="EMBL" id="CM039177">
    <property type="protein sequence ID" value="KAH9697176.1"/>
    <property type="molecule type" value="Genomic_DNA"/>
</dbReference>
<accession>A0ACB8ILC3</accession>
<sequence length="801" mass="88979">MMASSPSSSPPPSISAPTTPHKRSFTNSHNFLRVKRPSYPHPPPFPALCRCSAPSSADNNNNSSFNRRWDLVIQDAFKNAVKLFDSFLKEYGAPQDDAVLEEEKRDESGEDEWDWDRWKSHFDEVDDQERLVSILKSQLGNAVFKEEYDDAARLKVAIAAAATNDAVGRVMSNLNRAVVQERYEDAALLRDNAGAGLRNGESVDHLLCIVVLLVGWWAGISEDKKDPYGLIIRVTAEHGKYVARSYSPRQLATAAAGVPLFEIFLTVNKKGEYQQQAVYLKRKGVFDDSSVVSSKASGGTGRLNPPGSTEDKDDLLVVSAEDTEDGDESDDSSDLAEGLSGFQNILRDMIPGVRVKVLKVTAPGKVDRDFISKVIEQIMEEEDEEKDAEVENVESEDEDKDESDEERNEIEMDAGRGIIENEEEQTEVSVKVVVGGLVQKLPGNKPAKEFLRVPAKLEKKGRLSFSFSIEKDSKRRDSGAKDLGSVDNKARLGSQRSIENVMLDLAKFIGREKIPLKVLKDLSELINLSLSQAQNHQPLSGSTTFHRIETATSQDALNGLYIGAHGLHTSEVINLRRKFGQWQDDGGIKNPSNLEFYEYVEAIKVTGDPYVPAGQVAFRAKVGKRYQLPHKGIIPEEFGVIARYKGQGRLAEPGFQNPRWVDGELVILDGKYIKGGPVVGFVYWAPEYHFLVFFNRLRLLKHALSEPLIAPLVVGSVNSSGCTWHLDLSVLTAINFCPEDYLMENIISDGFLSNCKEYVLLKVCCFHIADSDDICYPEVPFQVELLIVPGSIRPYGKCSLC</sequence>
<name>A0ACB8ILC3_CITSI</name>
<gene>
    <name evidence="1" type="ORF">KPL71_023509</name>
</gene>